<evidence type="ECO:0000313" key="2">
    <source>
        <dbReference type="EMBL" id="KAK4595174.1"/>
    </source>
</evidence>
<name>A0AAN7FPK4_QUERU</name>
<keyword evidence="3" id="KW-1185">Reference proteome</keyword>
<reference evidence="2 3" key="1">
    <citation type="journal article" date="2023" name="G3 (Bethesda)">
        <title>A haplotype-resolved chromosome-scale genome for Quercus rubra L. provides insights into the genetics of adaptive traits for red oak species.</title>
        <authorList>
            <person name="Kapoor B."/>
            <person name="Jenkins J."/>
            <person name="Schmutz J."/>
            <person name="Zhebentyayeva T."/>
            <person name="Kuelheim C."/>
            <person name="Coggeshall M."/>
            <person name="Heim C."/>
            <person name="Lasky J.R."/>
            <person name="Leites L."/>
            <person name="Islam-Faridi N."/>
            <person name="Romero-Severson J."/>
            <person name="DeLeo V.L."/>
            <person name="Lucas S.M."/>
            <person name="Lazic D."/>
            <person name="Gailing O."/>
            <person name="Carlson J."/>
            <person name="Staton M."/>
        </authorList>
    </citation>
    <scope>NUCLEOTIDE SEQUENCE [LARGE SCALE GENOMIC DNA]</scope>
    <source>
        <strain evidence="2">Pseudo-F2</strain>
    </source>
</reference>
<protein>
    <submittedName>
        <fullName evidence="2">Uncharacterized protein</fullName>
    </submittedName>
</protein>
<organism evidence="2 3">
    <name type="scientific">Quercus rubra</name>
    <name type="common">Northern red oak</name>
    <name type="synonym">Quercus borealis</name>
    <dbReference type="NCBI Taxonomy" id="3512"/>
    <lineage>
        <taxon>Eukaryota</taxon>
        <taxon>Viridiplantae</taxon>
        <taxon>Streptophyta</taxon>
        <taxon>Embryophyta</taxon>
        <taxon>Tracheophyta</taxon>
        <taxon>Spermatophyta</taxon>
        <taxon>Magnoliopsida</taxon>
        <taxon>eudicotyledons</taxon>
        <taxon>Gunneridae</taxon>
        <taxon>Pentapetalae</taxon>
        <taxon>rosids</taxon>
        <taxon>fabids</taxon>
        <taxon>Fagales</taxon>
        <taxon>Fagaceae</taxon>
        <taxon>Quercus</taxon>
    </lineage>
</organism>
<feature type="transmembrane region" description="Helical" evidence="1">
    <location>
        <begin position="73"/>
        <end position="94"/>
    </location>
</feature>
<feature type="transmembrane region" description="Helical" evidence="1">
    <location>
        <begin position="151"/>
        <end position="176"/>
    </location>
</feature>
<dbReference type="PANTHER" id="PTHR33287:SF2">
    <property type="entry name" value="TRANSMEMBRANE PROTEIN"/>
    <property type="match status" value="1"/>
</dbReference>
<comment type="caution">
    <text evidence="2">The sequence shown here is derived from an EMBL/GenBank/DDBJ whole genome shotgun (WGS) entry which is preliminary data.</text>
</comment>
<keyword evidence="1" id="KW-0472">Membrane</keyword>
<dbReference type="EMBL" id="JAXUIC010000004">
    <property type="protein sequence ID" value="KAK4595174.1"/>
    <property type="molecule type" value="Genomic_DNA"/>
</dbReference>
<feature type="transmembrane region" description="Helical" evidence="1">
    <location>
        <begin position="47"/>
        <end position="67"/>
    </location>
</feature>
<evidence type="ECO:0000313" key="3">
    <source>
        <dbReference type="Proteomes" id="UP001324115"/>
    </source>
</evidence>
<dbReference type="PANTHER" id="PTHR33287">
    <property type="entry name" value="OS03G0453550 PROTEIN"/>
    <property type="match status" value="1"/>
</dbReference>
<keyword evidence="1" id="KW-1133">Transmembrane helix</keyword>
<sequence>MANKHIENQIEVTQGLDLEKNELKEVIAEQDQHLNNLRSTGFSLANCYFVFQAVILIVLSNGSIVLGSFGRCLLFTLSVIAAVFNLVVLVKIGISCNKTKAEQDQILYRRNRVQQKLVDLELRSRLNKSEDKTSSNSDGKYRDTRKECQRCIYLAICVIFLLSYTVVVLVGCGKLLGNENGHNLPSNNN</sequence>
<dbReference type="Proteomes" id="UP001324115">
    <property type="component" value="Unassembled WGS sequence"/>
</dbReference>
<dbReference type="AlphaFoldDB" id="A0AAN7FPK4"/>
<accession>A0AAN7FPK4</accession>
<evidence type="ECO:0000256" key="1">
    <source>
        <dbReference type="SAM" id="Phobius"/>
    </source>
</evidence>
<keyword evidence="1" id="KW-0812">Transmembrane</keyword>
<gene>
    <name evidence="2" type="ORF">RGQ29_018784</name>
</gene>
<proteinExistence type="predicted"/>